<feature type="transmembrane region" description="Helical" evidence="1">
    <location>
        <begin position="31"/>
        <end position="51"/>
    </location>
</feature>
<evidence type="ECO:0000313" key="3">
    <source>
        <dbReference type="Proteomes" id="UP000321051"/>
    </source>
</evidence>
<organism evidence="2 3">
    <name type="scientific">Marinococcus halophilus</name>
    <dbReference type="NCBI Taxonomy" id="1371"/>
    <lineage>
        <taxon>Bacteria</taxon>
        <taxon>Bacillati</taxon>
        <taxon>Bacillota</taxon>
        <taxon>Bacilli</taxon>
        <taxon>Bacillales</taxon>
        <taxon>Bacillaceae</taxon>
        <taxon>Marinococcus</taxon>
    </lineage>
</organism>
<gene>
    <name evidence="2" type="ORF">MHA01_23200</name>
</gene>
<keyword evidence="1" id="KW-0812">Transmembrane</keyword>
<name>A0A510Y7S9_MARHA</name>
<evidence type="ECO:0000313" key="2">
    <source>
        <dbReference type="EMBL" id="GEK59415.1"/>
    </source>
</evidence>
<keyword evidence="1" id="KW-1133">Transmembrane helix</keyword>
<dbReference type="AlphaFoldDB" id="A0A510Y7S9"/>
<keyword evidence="3" id="KW-1185">Reference proteome</keyword>
<keyword evidence="1" id="KW-0472">Membrane</keyword>
<dbReference type="EMBL" id="BJUN01000014">
    <property type="protein sequence ID" value="GEK59415.1"/>
    <property type="molecule type" value="Genomic_DNA"/>
</dbReference>
<dbReference type="RefSeq" id="WP_094908706.1">
    <property type="nucleotide sequence ID" value="NZ_BJUN01000014.1"/>
</dbReference>
<dbReference type="Proteomes" id="UP000321051">
    <property type="component" value="Unassembled WGS sequence"/>
</dbReference>
<comment type="caution">
    <text evidence="2">The sequence shown here is derived from an EMBL/GenBank/DDBJ whole genome shotgun (WGS) entry which is preliminary data.</text>
</comment>
<sequence>MSEWQQGLLSGIFAIIIVFTIDSLASWPYVIQALIAVTMGVLATMVCNKVFDRRRKHKENAR</sequence>
<accession>A0A510Y7S9</accession>
<reference evidence="2 3" key="1">
    <citation type="submission" date="2019-07" db="EMBL/GenBank/DDBJ databases">
        <title>Whole genome shotgun sequence of Marinococcus halophilus NBRC 102359.</title>
        <authorList>
            <person name="Hosoyama A."/>
            <person name="Uohara A."/>
            <person name="Ohji S."/>
            <person name="Ichikawa N."/>
        </authorList>
    </citation>
    <scope>NUCLEOTIDE SEQUENCE [LARGE SCALE GENOMIC DNA]</scope>
    <source>
        <strain evidence="2 3">NBRC 102359</strain>
    </source>
</reference>
<feature type="transmembrane region" description="Helical" evidence="1">
    <location>
        <begin position="7"/>
        <end position="25"/>
    </location>
</feature>
<protein>
    <submittedName>
        <fullName evidence="2">Uncharacterized protein</fullName>
    </submittedName>
</protein>
<evidence type="ECO:0000256" key="1">
    <source>
        <dbReference type="SAM" id="Phobius"/>
    </source>
</evidence>
<proteinExistence type="predicted"/>